<proteinExistence type="predicted"/>
<name>A0A8S0QKZ3_OLEEU</name>
<comment type="caution">
    <text evidence="1">The sequence shown here is derived from an EMBL/GenBank/DDBJ whole genome shotgun (WGS) entry which is preliminary data.</text>
</comment>
<dbReference type="Proteomes" id="UP000594638">
    <property type="component" value="Unassembled WGS sequence"/>
</dbReference>
<protein>
    <submittedName>
        <fullName evidence="1">Uncharacterized protein</fullName>
    </submittedName>
</protein>
<dbReference type="AlphaFoldDB" id="A0A8S0QKZ3"/>
<organism evidence="1 2">
    <name type="scientific">Olea europaea subsp. europaea</name>
    <dbReference type="NCBI Taxonomy" id="158383"/>
    <lineage>
        <taxon>Eukaryota</taxon>
        <taxon>Viridiplantae</taxon>
        <taxon>Streptophyta</taxon>
        <taxon>Embryophyta</taxon>
        <taxon>Tracheophyta</taxon>
        <taxon>Spermatophyta</taxon>
        <taxon>Magnoliopsida</taxon>
        <taxon>eudicotyledons</taxon>
        <taxon>Gunneridae</taxon>
        <taxon>Pentapetalae</taxon>
        <taxon>asterids</taxon>
        <taxon>lamiids</taxon>
        <taxon>Lamiales</taxon>
        <taxon>Oleaceae</taxon>
        <taxon>Oleeae</taxon>
        <taxon>Olea</taxon>
    </lineage>
</organism>
<sequence>MKDTSNCFSRKECKCLAQFLNFALATVYNYLTSKHPDSLPPPVSPPPPFGVAFPHATSDWLHHHGDVLTCSNTIVIDLGIAIPQKLVVELKIQDLKNQEATVTGFVYPKKVVKAAKATGKKS</sequence>
<evidence type="ECO:0000313" key="2">
    <source>
        <dbReference type="Proteomes" id="UP000594638"/>
    </source>
</evidence>
<gene>
    <name evidence="1" type="ORF">OLEA9_A086385</name>
</gene>
<keyword evidence="2" id="KW-1185">Reference proteome</keyword>
<dbReference type="EMBL" id="CACTIH010001852">
    <property type="protein sequence ID" value="CAA2966034.1"/>
    <property type="molecule type" value="Genomic_DNA"/>
</dbReference>
<accession>A0A8S0QKZ3</accession>
<reference evidence="1 2" key="1">
    <citation type="submission" date="2019-12" db="EMBL/GenBank/DDBJ databases">
        <authorList>
            <person name="Alioto T."/>
            <person name="Alioto T."/>
            <person name="Gomez Garrido J."/>
        </authorList>
    </citation>
    <scope>NUCLEOTIDE SEQUENCE [LARGE SCALE GENOMIC DNA]</scope>
</reference>
<dbReference type="Gramene" id="OE9A086385T1">
    <property type="protein sequence ID" value="OE9A086385C1"/>
    <property type="gene ID" value="OE9A086385"/>
</dbReference>
<evidence type="ECO:0000313" key="1">
    <source>
        <dbReference type="EMBL" id="CAA2966034.1"/>
    </source>
</evidence>